<name>Q3IK21_PSET1</name>
<protein>
    <submittedName>
        <fullName evidence="3">Orphan protein</fullName>
    </submittedName>
</protein>
<dbReference type="HOGENOM" id="CLU_076099_0_0_6"/>
<organism evidence="3 4">
    <name type="scientific">Pseudoalteromonas translucida (strain TAC 125)</name>
    <dbReference type="NCBI Taxonomy" id="326442"/>
    <lineage>
        <taxon>Bacteria</taxon>
        <taxon>Pseudomonadati</taxon>
        <taxon>Pseudomonadota</taxon>
        <taxon>Gammaproteobacteria</taxon>
        <taxon>Alteromonadales</taxon>
        <taxon>Pseudoalteromonadaceae</taxon>
        <taxon>Pseudoalteromonas</taxon>
    </lineage>
</organism>
<keyword evidence="4" id="KW-1185">Reference proteome</keyword>
<dbReference type="eggNOG" id="ENOG50335KY">
    <property type="taxonomic scope" value="Bacteria"/>
</dbReference>
<feature type="compositionally biased region" description="Polar residues" evidence="1">
    <location>
        <begin position="262"/>
        <end position="288"/>
    </location>
</feature>
<evidence type="ECO:0000313" key="3">
    <source>
        <dbReference type="EMBL" id="CAI88022.1"/>
    </source>
</evidence>
<sequence length="320" mass="36602">MNITKDENALLEELLNQTTSVSIEKCREVLIELLNSKALPAQLLLGPIELLKNSKPETFDLYHFDDVIPEISNKETDWEENNYFYHYIALLKSNFSYERYENLIRVKASLERDGVKGFGIKDNIIEKNTTKTFLQEEKIMKQLPDSYFPPENLKESVSKGNIVYIRSAILALLSNNNVQWSGLDNAVIWTRNQCNSLFDAHIEANYAKAINPNNSAWTTDYYFEQEVYLNANFSEIRWLHLVEVRKSLAAKNLKGFVRNITKHSTMPENSNEPTRNSRSTPVNQQHSSKNADPDKLKIMLKIGGAIAILAALILAMLGEK</sequence>
<dbReference type="BioCyc" id="PHAL326442:PSHA_RS14675-MONOMER"/>
<reference evidence="3 4" key="1">
    <citation type="journal article" date="2005" name="Genome Res.">
        <title>Coping with cold: the genome of the versatile marine Antarctica bacterium Pseudoalteromonas haloplanktis TAC125.</title>
        <authorList>
            <person name="Medigue C."/>
            <person name="Krin E."/>
            <person name="Pascal G."/>
            <person name="Barbe V."/>
            <person name="Bernsel A."/>
            <person name="Bertin P."/>
            <person name="Cheung F."/>
            <person name="Cruveiller S."/>
            <person name="Damico S."/>
            <person name="Duilio A."/>
            <person name="Fang G."/>
            <person name="Feller G."/>
            <person name="Mangenot S."/>
            <person name="Marino G."/>
            <person name="Nilsson J."/>
            <person name="Parilli E."/>
            <person name="Rocha E."/>
            <person name="Rouy Z."/>
            <person name="Sekowska A."/>
            <person name="Tutino M.L."/>
            <person name="Vallenet D."/>
            <person name="von Heijne G."/>
            <person name="Danchin A."/>
        </authorList>
    </citation>
    <scope>NUCLEOTIDE SEQUENCE [LARGE SCALE GENOMIC DNA]</scope>
    <source>
        <strain evidence="4">TAC 125</strain>
    </source>
</reference>
<evidence type="ECO:0000256" key="1">
    <source>
        <dbReference type="SAM" id="MobiDB-lite"/>
    </source>
</evidence>
<keyword evidence="2" id="KW-0472">Membrane</keyword>
<dbReference type="EMBL" id="CR954246">
    <property type="protein sequence ID" value="CAI88022.1"/>
    <property type="molecule type" value="Genomic_DNA"/>
</dbReference>
<keyword evidence="2" id="KW-0812">Transmembrane</keyword>
<evidence type="ECO:0000313" key="4">
    <source>
        <dbReference type="Proteomes" id="UP000006843"/>
    </source>
</evidence>
<keyword evidence="2" id="KW-1133">Transmembrane helix</keyword>
<evidence type="ECO:0000256" key="2">
    <source>
        <dbReference type="SAM" id="Phobius"/>
    </source>
</evidence>
<proteinExistence type="predicted"/>
<dbReference type="AlphaFoldDB" id="Q3IK21"/>
<feature type="region of interest" description="Disordered" evidence="1">
    <location>
        <begin position="261"/>
        <end position="291"/>
    </location>
</feature>
<accession>Q3IK21</accession>
<feature type="transmembrane region" description="Helical" evidence="2">
    <location>
        <begin position="298"/>
        <end position="317"/>
    </location>
</feature>
<dbReference type="KEGG" id="pha:PSHAa2987"/>
<gene>
    <name evidence="3" type="ordered locus">PSHAa2987</name>
</gene>
<dbReference type="PATRIC" id="fig|326442.8.peg.2883"/>
<dbReference type="STRING" id="326442.PSHAa2987"/>
<dbReference type="Proteomes" id="UP000006843">
    <property type="component" value="Chromosome I"/>
</dbReference>